<dbReference type="AlphaFoldDB" id="A0A850PYJ4"/>
<protein>
    <submittedName>
        <fullName evidence="8">Na(+) H(+) antiporter subunit E</fullName>
    </submittedName>
</protein>
<keyword evidence="6 7" id="KW-0472">Membrane</keyword>
<dbReference type="PANTHER" id="PTHR34584:SF1">
    <property type="entry name" value="NA(+)_H(+) ANTIPORTER SUBUNIT E1"/>
    <property type="match status" value="1"/>
</dbReference>
<reference evidence="8 9" key="1">
    <citation type="submission" date="2020-05" db="EMBL/GenBank/DDBJ databases">
        <title>Draft genome sequence of Mycobacterium hippocampi DL, isolated from European seabass, Dicentrarchus labrax, reared in fish farms.</title>
        <authorList>
            <person name="Stathopoulou P."/>
            <person name="Asimakis E."/>
            <person name="Tzokas K."/>
            <person name="Batargias C."/>
            <person name="Tsiamis G."/>
        </authorList>
    </citation>
    <scope>NUCLEOTIDE SEQUENCE [LARGE SCALE GENOMIC DNA]</scope>
    <source>
        <strain evidence="8 9">DL</strain>
    </source>
</reference>
<proteinExistence type="inferred from homology"/>
<feature type="transmembrane region" description="Helical" evidence="7">
    <location>
        <begin position="113"/>
        <end position="131"/>
    </location>
</feature>
<keyword evidence="3" id="KW-1003">Cell membrane</keyword>
<evidence type="ECO:0000313" key="9">
    <source>
        <dbReference type="Proteomes" id="UP000570517"/>
    </source>
</evidence>
<evidence type="ECO:0000256" key="6">
    <source>
        <dbReference type="ARBA" id="ARBA00023136"/>
    </source>
</evidence>
<evidence type="ECO:0000256" key="5">
    <source>
        <dbReference type="ARBA" id="ARBA00022989"/>
    </source>
</evidence>
<feature type="transmembrane region" description="Helical" evidence="7">
    <location>
        <begin position="37"/>
        <end position="56"/>
    </location>
</feature>
<dbReference type="GO" id="GO:0005886">
    <property type="term" value="C:plasma membrane"/>
    <property type="evidence" value="ECO:0007669"/>
    <property type="project" value="UniProtKB-SubCell"/>
</dbReference>
<comment type="subcellular location">
    <subcellularLocation>
        <location evidence="1">Cell membrane</location>
        <topology evidence="1">Multi-pass membrane protein</topology>
    </subcellularLocation>
</comment>
<evidence type="ECO:0000256" key="3">
    <source>
        <dbReference type="ARBA" id="ARBA00022475"/>
    </source>
</evidence>
<accession>A0A850PYJ4</accession>
<evidence type="ECO:0000313" key="8">
    <source>
        <dbReference type="EMBL" id="NVN53090.1"/>
    </source>
</evidence>
<comment type="similarity">
    <text evidence="2">Belongs to the CPA3 antiporters (TC 2.A.63) subunit E family.</text>
</comment>
<keyword evidence="4 7" id="KW-0812">Transmembrane</keyword>
<evidence type="ECO:0000256" key="7">
    <source>
        <dbReference type="SAM" id="Phobius"/>
    </source>
</evidence>
<evidence type="ECO:0000256" key="4">
    <source>
        <dbReference type="ARBA" id="ARBA00022692"/>
    </source>
</evidence>
<keyword evidence="5 7" id="KW-1133">Transmembrane helix</keyword>
<keyword evidence="9" id="KW-1185">Reference proteome</keyword>
<dbReference type="NCBIfam" id="NF006521">
    <property type="entry name" value="PRK08965.1-5"/>
    <property type="match status" value="1"/>
</dbReference>
<dbReference type="EMBL" id="JABFYL010000048">
    <property type="protein sequence ID" value="NVN53090.1"/>
    <property type="molecule type" value="Genomic_DNA"/>
</dbReference>
<dbReference type="GO" id="GO:0008324">
    <property type="term" value="F:monoatomic cation transmembrane transporter activity"/>
    <property type="evidence" value="ECO:0007669"/>
    <property type="project" value="InterPro"/>
</dbReference>
<evidence type="ECO:0000256" key="1">
    <source>
        <dbReference type="ARBA" id="ARBA00004651"/>
    </source>
</evidence>
<gene>
    <name evidence="8" type="ORF">HLY00_5059</name>
</gene>
<dbReference type="InterPro" id="IPR002758">
    <property type="entry name" value="Cation_antiport_E"/>
</dbReference>
<dbReference type="Pfam" id="PF01899">
    <property type="entry name" value="MNHE"/>
    <property type="match status" value="1"/>
</dbReference>
<feature type="transmembrane region" description="Helical" evidence="7">
    <location>
        <begin position="12"/>
        <end position="31"/>
    </location>
</feature>
<sequence length="187" mass="20784">MSARTKSRAPMRANLLRAWLLCWLILVWVLLWGNISAANVLSGLVIALIITLWLPLPSVPVEGRLHPIPLVRLVFTVAYWLLVSSVQVAAMALRPKPPLSAVLRAHLAIKSDLVLALAVNILNLTPGNIVLEIDQTRRMIYVHVLDVASDRAVESFHRQVDQLQKLLVAAFEPDAEWKPATEKEATT</sequence>
<dbReference type="Proteomes" id="UP000570517">
    <property type="component" value="Unassembled WGS sequence"/>
</dbReference>
<name>A0A850PYJ4_9MYCO</name>
<feature type="transmembrane region" description="Helical" evidence="7">
    <location>
        <begin position="68"/>
        <end position="93"/>
    </location>
</feature>
<comment type="caution">
    <text evidence="8">The sequence shown here is derived from an EMBL/GenBank/DDBJ whole genome shotgun (WGS) entry which is preliminary data.</text>
</comment>
<evidence type="ECO:0000256" key="2">
    <source>
        <dbReference type="ARBA" id="ARBA00006228"/>
    </source>
</evidence>
<organism evidence="8 9">
    <name type="scientific">Mycolicibacterium hippocampi</name>
    <dbReference type="NCBI Taxonomy" id="659824"/>
    <lineage>
        <taxon>Bacteria</taxon>
        <taxon>Bacillati</taxon>
        <taxon>Actinomycetota</taxon>
        <taxon>Actinomycetes</taxon>
        <taxon>Mycobacteriales</taxon>
        <taxon>Mycobacteriaceae</taxon>
        <taxon>Mycolicibacterium</taxon>
    </lineage>
</organism>
<dbReference type="PANTHER" id="PTHR34584">
    <property type="entry name" value="NA(+)/H(+) ANTIPORTER SUBUNIT E1"/>
    <property type="match status" value="1"/>
</dbReference>